<reference evidence="4" key="1">
    <citation type="submission" date="2011-06" db="EMBL/GenBank/DDBJ databases">
        <authorList>
            <consortium name="US DOE Joint Genome Institute (JGI-PGF)"/>
            <person name="Lucas S."/>
            <person name="Han J."/>
            <person name="Lapidus A."/>
            <person name="Cheng J.-F."/>
            <person name="Goodwin L."/>
            <person name="Pitluck S."/>
            <person name="Peters L."/>
            <person name="Land M.L."/>
            <person name="Hauser L."/>
            <person name="Vogl K."/>
            <person name="Liu Z."/>
            <person name="Overmann J."/>
            <person name="Frigaard N.-U."/>
            <person name="Bryant D.A."/>
            <person name="Woyke T.J."/>
        </authorList>
    </citation>
    <scope>NUCLEOTIDE SEQUENCE [LARGE SCALE GENOMIC DNA]</scope>
    <source>
        <strain evidence="4">970</strain>
    </source>
</reference>
<reference evidence="3 4" key="2">
    <citation type="submission" date="2011-11" db="EMBL/GenBank/DDBJ databases">
        <authorList>
            <consortium name="US DOE Joint Genome Institute"/>
            <person name="Lucas S."/>
            <person name="Han J."/>
            <person name="Lapidus A."/>
            <person name="Cheng J.-F."/>
            <person name="Goodwin L."/>
            <person name="Pitluck S."/>
            <person name="Peters L."/>
            <person name="Ovchinnikova G."/>
            <person name="Zhang X."/>
            <person name="Detter J.C."/>
            <person name="Han C."/>
            <person name="Tapia R."/>
            <person name="Land M."/>
            <person name="Hauser L."/>
            <person name="Kyrpides N."/>
            <person name="Ivanova N."/>
            <person name="Pagani I."/>
            <person name="Vogl K."/>
            <person name="Liu Z."/>
            <person name="Overmann J."/>
            <person name="Frigaard N.-U."/>
            <person name="Bryant D."/>
            <person name="Woyke T."/>
        </authorList>
    </citation>
    <scope>NUCLEOTIDE SEQUENCE [LARGE SCALE GENOMIC DNA]</scope>
    <source>
        <strain evidence="3 4">970</strain>
    </source>
</reference>
<dbReference type="PANTHER" id="PTHR47396">
    <property type="entry name" value="TYPE I RESTRICTION ENZYME ECOKI R PROTEIN"/>
    <property type="match status" value="1"/>
</dbReference>
<dbReference type="Pfam" id="PF08463">
    <property type="entry name" value="EcoEI_R_C"/>
    <property type="match status" value="1"/>
</dbReference>
<evidence type="ECO:0000313" key="4">
    <source>
        <dbReference type="Proteomes" id="UP000002964"/>
    </source>
</evidence>
<evidence type="ECO:0000256" key="1">
    <source>
        <dbReference type="SAM" id="MobiDB-lite"/>
    </source>
</evidence>
<organism evidence="3 4">
    <name type="scientific">Thiorhodovibrio frisius</name>
    <dbReference type="NCBI Taxonomy" id="631362"/>
    <lineage>
        <taxon>Bacteria</taxon>
        <taxon>Pseudomonadati</taxon>
        <taxon>Pseudomonadota</taxon>
        <taxon>Gammaproteobacteria</taxon>
        <taxon>Chromatiales</taxon>
        <taxon>Chromatiaceae</taxon>
        <taxon>Thiorhodovibrio</taxon>
    </lineage>
</organism>
<feature type="compositionally biased region" description="Acidic residues" evidence="1">
    <location>
        <begin position="570"/>
        <end position="588"/>
    </location>
</feature>
<evidence type="ECO:0000313" key="3">
    <source>
        <dbReference type="EMBL" id="EIC19590.1"/>
    </source>
</evidence>
<dbReference type="PANTHER" id="PTHR47396:SF1">
    <property type="entry name" value="ATP-DEPENDENT HELICASE IRC3-RELATED"/>
    <property type="match status" value="1"/>
</dbReference>
<dbReference type="SUPFAM" id="SSF52540">
    <property type="entry name" value="P-loop containing nucleoside triphosphate hydrolases"/>
    <property type="match status" value="2"/>
</dbReference>
<feature type="domain" description="Helicase ATP-binding" evidence="2">
    <location>
        <begin position="182"/>
        <end position="342"/>
    </location>
</feature>
<dbReference type="EMBL" id="JH603170">
    <property type="protein sequence ID" value="EIC19590.1"/>
    <property type="molecule type" value="Genomic_DNA"/>
</dbReference>
<keyword evidence="3" id="KW-0547">Nucleotide-binding</keyword>
<dbReference type="AlphaFoldDB" id="H8Z5V6"/>
<dbReference type="InterPro" id="IPR027417">
    <property type="entry name" value="P-loop_NTPase"/>
</dbReference>
<dbReference type="STRING" id="631362.Thi970DRAFT_03170"/>
<dbReference type="GO" id="GO:0003677">
    <property type="term" value="F:DNA binding"/>
    <property type="evidence" value="ECO:0007669"/>
    <property type="project" value="InterPro"/>
</dbReference>
<dbReference type="InterPro" id="IPR006935">
    <property type="entry name" value="Helicase/UvrB_N"/>
</dbReference>
<dbReference type="GO" id="GO:0005524">
    <property type="term" value="F:ATP binding"/>
    <property type="evidence" value="ECO:0007669"/>
    <property type="project" value="InterPro"/>
</dbReference>
<dbReference type="InterPro" id="IPR014001">
    <property type="entry name" value="Helicase_ATP-bd"/>
</dbReference>
<dbReference type="Proteomes" id="UP000002964">
    <property type="component" value="Unassembled WGS sequence"/>
</dbReference>
<sequence length="788" mass="87982">MNKKALTEADIRTKFITPALIGANGGKWDLMTQVREEVYFTKGRVIVRGKTVKRGVARRADYILVYKPNIPLALIEAKDNNHAVGDGMQQALDCAEMLDIPFVYSTNGDAFLEHDRATTTGAVTREIPLDAFPSPGELWARYCHAKGLAGAEAAIATQDYFDDGSGRTPRYYQLIAINRTIEAIARGENRILLVMATGTGKTYSAFQIIWRLWRSGAKKRILFLVDRNILADQTKTNDFKPFGQAMTKITNRTVDKAFEIYLCLYQAVTGTEEEQNIYTQFSSDFFDLVFVDECHRGSAADDAAWRKVLDYFSTATQIGMTATPKETKDVSNIDYFGEPIYTYSLRQGIADGFLAPYKVVRIGLDRDLDGWRPESGQTDKFGHAIEDREYNDSDYDKNLILGRRTALVAAKITEFLKATDRFTKTIVFCQNIDHAERMRQALVNANADLAAANSKYVMRITGDNDEGKAQLDNFIDPESTFPVIAVTSQLMSTGVDAQTCGLIVLDKRIASMTEFKQIIGCGTRINEDYGKLYFTIMDFRRATALFADPDFDGDPVQIYEPGPDQPPIPPDDELPQEDGEAGVEDDSDPFGGDQDPPGPGVTRYYVDDVEVCVVTERVQYLDADGKLITESLRDYSRKTLRNAYSSLDAFLNAWNDADRKQAILDELAAKGVFLDELAEQVGRDYDAFDLVCHVAFDQPPLTRRERADQVRKRDVFSTYGEQARAVLDALLQKYADAGIRSVESLDILKVDPLPALGTPVEIVKLFGDKAAYLAAVRQLETALYQEAA</sequence>
<dbReference type="Gene3D" id="3.40.50.300">
    <property type="entry name" value="P-loop containing nucleotide triphosphate hydrolases"/>
    <property type="match status" value="2"/>
</dbReference>
<accession>H8Z5V6</accession>
<dbReference type="eggNOG" id="COG4096">
    <property type="taxonomic scope" value="Bacteria"/>
</dbReference>
<dbReference type="InterPro" id="IPR050742">
    <property type="entry name" value="Helicase_Restrict-Modif_Enz"/>
</dbReference>
<keyword evidence="3" id="KW-0067">ATP-binding</keyword>
<dbReference type="Pfam" id="PF04851">
    <property type="entry name" value="ResIII"/>
    <property type="match status" value="1"/>
</dbReference>
<feature type="region of interest" description="Disordered" evidence="1">
    <location>
        <begin position="553"/>
        <end position="601"/>
    </location>
</feature>
<keyword evidence="3" id="KW-0347">Helicase</keyword>
<dbReference type="GO" id="GO:0005829">
    <property type="term" value="C:cytosol"/>
    <property type="evidence" value="ECO:0007669"/>
    <property type="project" value="TreeGrafter"/>
</dbReference>
<dbReference type="GO" id="GO:0004386">
    <property type="term" value="F:helicase activity"/>
    <property type="evidence" value="ECO:0007669"/>
    <property type="project" value="UniProtKB-KW"/>
</dbReference>
<name>H8Z5V6_9GAMM</name>
<proteinExistence type="predicted"/>
<dbReference type="GO" id="GO:0016787">
    <property type="term" value="F:hydrolase activity"/>
    <property type="evidence" value="ECO:0007669"/>
    <property type="project" value="InterPro"/>
</dbReference>
<dbReference type="InterPro" id="IPR013670">
    <property type="entry name" value="EcoEI_R_C_dom"/>
</dbReference>
<dbReference type="PROSITE" id="PS51192">
    <property type="entry name" value="HELICASE_ATP_BIND_1"/>
    <property type="match status" value="1"/>
</dbReference>
<dbReference type="OrthoDB" id="9804086at2"/>
<dbReference type="SMART" id="SM00487">
    <property type="entry name" value="DEXDc"/>
    <property type="match status" value="1"/>
</dbReference>
<keyword evidence="3" id="KW-0378">Hydrolase</keyword>
<gene>
    <name evidence="3" type="ORF">Thi970DRAFT_03170</name>
</gene>
<dbReference type="Gene3D" id="3.90.1570.30">
    <property type="match status" value="1"/>
</dbReference>
<dbReference type="NCBIfam" id="NF046051">
    <property type="entry name" value="restrict_EcoAI"/>
    <property type="match status" value="1"/>
</dbReference>
<keyword evidence="4" id="KW-1185">Reference proteome</keyword>
<dbReference type="RefSeq" id="WP_009149995.1">
    <property type="nucleotide sequence ID" value="NZ_CP121471.1"/>
</dbReference>
<dbReference type="GO" id="GO:0006304">
    <property type="term" value="P:DNA modification"/>
    <property type="evidence" value="ECO:0007669"/>
    <property type="project" value="InterPro"/>
</dbReference>
<dbReference type="CDD" id="cd18032">
    <property type="entry name" value="DEXHc_RE_I_III_res"/>
    <property type="match status" value="1"/>
</dbReference>
<protein>
    <submittedName>
        <fullName evidence="3">Helicase, type I site-specific restriction-modification system restriction subunit</fullName>
    </submittedName>
</protein>
<dbReference type="CDD" id="cd18799">
    <property type="entry name" value="SF2_C_EcoAI-like"/>
    <property type="match status" value="1"/>
</dbReference>
<dbReference type="HOGENOM" id="CLU_018958_0_0_6"/>
<evidence type="ECO:0000259" key="2">
    <source>
        <dbReference type="PROSITE" id="PS51192"/>
    </source>
</evidence>